<dbReference type="EMBL" id="CP001098">
    <property type="protein sequence ID" value="ACL69903.1"/>
    <property type="molecule type" value="Genomic_DNA"/>
</dbReference>
<gene>
    <name evidence="5" type="ordered locus">Hore_11510</name>
</gene>
<dbReference type="RefSeq" id="WP_012636088.1">
    <property type="nucleotide sequence ID" value="NC_011899.1"/>
</dbReference>
<organism evidence="5 6">
    <name type="scientific">Halothermothrix orenii (strain H 168 / OCM 544 / DSM 9562)</name>
    <dbReference type="NCBI Taxonomy" id="373903"/>
    <lineage>
        <taxon>Bacteria</taxon>
        <taxon>Bacillati</taxon>
        <taxon>Bacillota</taxon>
        <taxon>Clostridia</taxon>
        <taxon>Halanaerobiales</taxon>
        <taxon>Halothermotrichaceae</taxon>
        <taxon>Halothermothrix</taxon>
    </lineage>
</organism>
<dbReference type="HOGENOM" id="CLU_061540_1_0_9"/>
<keyword evidence="3" id="KW-0732">Signal</keyword>
<dbReference type="AlphaFoldDB" id="B8CX84"/>
<dbReference type="GO" id="GO:0042597">
    <property type="term" value="C:periplasmic space"/>
    <property type="evidence" value="ECO:0007669"/>
    <property type="project" value="UniProtKB-SubCell"/>
</dbReference>
<evidence type="ECO:0000256" key="3">
    <source>
        <dbReference type="ARBA" id="ARBA00022729"/>
    </source>
</evidence>
<dbReference type="Proteomes" id="UP000000719">
    <property type="component" value="Chromosome"/>
</dbReference>
<evidence type="ECO:0000313" key="5">
    <source>
        <dbReference type="EMBL" id="ACL69903.1"/>
    </source>
</evidence>
<comment type="subcellular location">
    <subcellularLocation>
        <location evidence="1">Periplasm</location>
    </subcellularLocation>
</comment>
<protein>
    <submittedName>
        <fullName evidence="5">ABC-type nitrate/sulfonate/bicarbonate transport system, periplasmic component</fullName>
    </submittedName>
</protein>
<evidence type="ECO:0000313" key="6">
    <source>
        <dbReference type="Proteomes" id="UP000000719"/>
    </source>
</evidence>
<dbReference type="OrthoDB" id="9802202at2"/>
<feature type="domain" description="SsuA/THI5-like" evidence="4">
    <location>
        <begin position="46"/>
        <end position="256"/>
    </location>
</feature>
<dbReference type="PANTHER" id="PTHR30024">
    <property type="entry name" value="ALIPHATIC SULFONATES-BINDING PROTEIN-RELATED"/>
    <property type="match status" value="1"/>
</dbReference>
<keyword evidence="6" id="KW-1185">Reference proteome</keyword>
<proteinExistence type="inferred from homology"/>
<accession>B8CX84</accession>
<dbReference type="SUPFAM" id="SSF53850">
    <property type="entry name" value="Periplasmic binding protein-like II"/>
    <property type="match status" value="1"/>
</dbReference>
<evidence type="ECO:0000256" key="1">
    <source>
        <dbReference type="ARBA" id="ARBA00004418"/>
    </source>
</evidence>
<dbReference type="eggNOG" id="COG0715">
    <property type="taxonomic scope" value="Bacteria"/>
</dbReference>
<sequence length="336" mass="37791">MFRKKLLIKVLLWVSVVVFFCTQVSMAETQMPVVRLTEVVHSIFYTPQYIALSNNYFEEEGIKVELSTAWGGDKAAASLMAGATDIALIGPEPTIYVYQRGAENYIVNFAQLTNTAGSFLLAREPMPDFKWEDVKGKTIIGNRPGGAPQMVLEYVLKTRNIIPGKDVEVITNLDFKANAGAFIGGLGDFVQLFEPNASLLELKKQGYIVASLGTSGGELPYTVYMARVNYIKKNPDIIQAFTNAIYRAQQWVHSHNVEEIVTKIKPYFPDTDEDILLSVVKRYKEQGTWDTNPVIEKEIFEKYEEIIIMAGELEEKAPFDVLVNNKFAHNAIENIQ</sequence>
<name>B8CX84_HALOH</name>
<dbReference type="Gene3D" id="3.40.190.10">
    <property type="entry name" value="Periplasmic binding protein-like II"/>
    <property type="match status" value="2"/>
</dbReference>
<dbReference type="STRING" id="373903.Hore_11510"/>
<dbReference type="InterPro" id="IPR015168">
    <property type="entry name" value="SsuA/THI5"/>
</dbReference>
<dbReference type="PANTHER" id="PTHR30024:SF47">
    <property type="entry name" value="TAURINE-BINDING PERIPLASMIC PROTEIN"/>
    <property type="match status" value="1"/>
</dbReference>
<dbReference type="Pfam" id="PF09084">
    <property type="entry name" value="NMT1"/>
    <property type="match status" value="1"/>
</dbReference>
<reference evidence="5 6" key="1">
    <citation type="journal article" date="2009" name="PLoS ONE">
        <title>Genome analysis of the anaerobic thermohalophilic bacterium Halothermothrix orenii.</title>
        <authorList>
            <person name="Mavromatis K."/>
            <person name="Ivanova N."/>
            <person name="Anderson I."/>
            <person name="Lykidis A."/>
            <person name="Hooper S.D."/>
            <person name="Sun H."/>
            <person name="Kunin V."/>
            <person name="Lapidus A."/>
            <person name="Hugenholtz P."/>
            <person name="Patel B."/>
            <person name="Kyrpides N.C."/>
        </authorList>
    </citation>
    <scope>NUCLEOTIDE SEQUENCE [LARGE SCALE GENOMIC DNA]</scope>
    <source>
        <strain evidence="6">H 168 / OCM 544 / DSM 9562</strain>
    </source>
</reference>
<comment type="similarity">
    <text evidence="2">Belongs to the bacterial solute-binding protein SsuA/TauA family.</text>
</comment>
<dbReference type="KEGG" id="hor:Hore_11510"/>
<evidence type="ECO:0000259" key="4">
    <source>
        <dbReference type="Pfam" id="PF09084"/>
    </source>
</evidence>
<evidence type="ECO:0000256" key="2">
    <source>
        <dbReference type="ARBA" id="ARBA00010742"/>
    </source>
</evidence>